<dbReference type="EC" id="3.1.1.3" evidence="6"/>
<keyword evidence="1 3" id="KW-0732">Signal</keyword>
<dbReference type="InterPro" id="IPR029058">
    <property type="entry name" value="AB_hydrolase_fold"/>
</dbReference>
<evidence type="ECO:0000256" key="3">
    <source>
        <dbReference type="SAM" id="SignalP"/>
    </source>
</evidence>
<feature type="signal peptide" evidence="3">
    <location>
        <begin position="1"/>
        <end position="17"/>
    </location>
</feature>
<dbReference type="Gene3D" id="3.40.50.1820">
    <property type="entry name" value="alpha/beta hydrolase"/>
    <property type="match status" value="1"/>
</dbReference>
<dbReference type="CDD" id="cd00519">
    <property type="entry name" value="Lipase_3"/>
    <property type="match status" value="1"/>
</dbReference>
<evidence type="ECO:0000313" key="6">
    <source>
        <dbReference type="EMBL" id="QNL09438.1"/>
    </source>
</evidence>
<dbReference type="Pfam" id="PF03893">
    <property type="entry name" value="Lipase3_N"/>
    <property type="match status" value="1"/>
</dbReference>
<dbReference type="Pfam" id="PF01764">
    <property type="entry name" value="Lipase_3"/>
    <property type="match status" value="1"/>
</dbReference>
<feature type="domain" description="Mono-/di-acylglycerol lipase N-terminal" evidence="5">
    <location>
        <begin position="1"/>
        <end position="75"/>
    </location>
</feature>
<dbReference type="EMBL" id="MN782511">
    <property type="protein sequence ID" value="QNL09438.1"/>
    <property type="molecule type" value="mRNA"/>
</dbReference>
<proteinExistence type="evidence at transcript level"/>
<sequence length="291" mass="31531">MRSSLVLFFISAWTALARPVRREVSQDLLDLFNLFAQYSAAAYCAENNDAPVGSNVTCSENVCPKVEEADATFLYSFEDSGLGDVTGLLALDNTNKLIVLAFRGSRSIENWIGNLIVGLRDIDDICSGCEGHTGFVASWKSVANTLRGQVENAVKEHPDYRVVFTGHSLGGALATIAGAALRGNGYNIDVFSYGAPRVGNRAFAEFLTAQTGGTLYRITHTNDIVPRLPPRDWGYSHSSPEYWITSGNDAPVTANDIVKVEGIDSTDGNNQPNIPDIPSHLWYFGAIAECD</sequence>
<dbReference type="PANTHER" id="PTHR46640">
    <property type="entry name" value="TRIACYLGLYCEROL LIPASE, PUTATIVE (AFU_ORTHOLOGUE AFUA_6G06510)-RELATED"/>
    <property type="match status" value="1"/>
</dbReference>
<name>A0A7G8YWW3_TALTH</name>
<keyword evidence="2 6" id="KW-0378">Hydrolase</keyword>
<protein>
    <submittedName>
        <fullName evidence="6">Lipase TDL2</fullName>
        <ecNumber evidence="6">3.1.1.3</ecNumber>
    </submittedName>
</protein>
<dbReference type="AlphaFoldDB" id="A0A7G8YWW3"/>
<evidence type="ECO:0000259" key="5">
    <source>
        <dbReference type="Pfam" id="PF03893"/>
    </source>
</evidence>
<feature type="domain" description="Fungal lipase-type" evidence="4">
    <location>
        <begin position="99"/>
        <end position="231"/>
    </location>
</feature>
<evidence type="ECO:0000256" key="2">
    <source>
        <dbReference type="ARBA" id="ARBA00022801"/>
    </source>
</evidence>
<accession>A0A7G8YWW3</accession>
<dbReference type="InterPro" id="IPR005592">
    <property type="entry name" value="Mono/diacylglycerol_lipase_N"/>
</dbReference>
<dbReference type="InterPro" id="IPR002921">
    <property type="entry name" value="Fungal_lipase-type"/>
</dbReference>
<reference evidence="6" key="1">
    <citation type="submission" date="2019-12" db="EMBL/GenBank/DDBJ databases">
        <authorList>
            <person name="Li X."/>
        </authorList>
    </citation>
    <scope>NUCLEOTIDE SEQUENCE</scope>
    <source>
        <strain evidence="6">ATCC 16461</strain>
    </source>
</reference>
<dbReference type="GO" id="GO:0016042">
    <property type="term" value="P:lipid catabolic process"/>
    <property type="evidence" value="ECO:0007669"/>
    <property type="project" value="InterPro"/>
</dbReference>
<organism evidence="6">
    <name type="scientific">Talaromyces thermophilus</name>
    <dbReference type="NCBI Taxonomy" id="28565"/>
    <lineage>
        <taxon>Eukaryota</taxon>
        <taxon>Fungi</taxon>
        <taxon>Dikarya</taxon>
        <taxon>Ascomycota</taxon>
        <taxon>Pezizomycotina</taxon>
        <taxon>Eurotiomycetes</taxon>
        <taxon>Eurotiomycetidae</taxon>
        <taxon>Eurotiales</taxon>
        <taxon>Trichocomaceae</taxon>
        <taxon>Thermomyces</taxon>
    </lineage>
</organism>
<dbReference type="InterPro" id="IPR051299">
    <property type="entry name" value="AB_hydrolase_lip/est"/>
</dbReference>
<dbReference type="PANTHER" id="PTHR46640:SF1">
    <property type="entry name" value="FUNGAL LIPASE-LIKE DOMAIN-CONTAINING PROTEIN-RELATED"/>
    <property type="match status" value="1"/>
</dbReference>
<evidence type="ECO:0000259" key="4">
    <source>
        <dbReference type="Pfam" id="PF01764"/>
    </source>
</evidence>
<dbReference type="SUPFAM" id="SSF53474">
    <property type="entry name" value="alpha/beta-Hydrolases"/>
    <property type="match status" value="1"/>
</dbReference>
<dbReference type="GO" id="GO:0004806">
    <property type="term" value="F:triacylglycerol lipase activity"/>
    <property type="evidence" value="ECO:0007669"/>
    <property type="project" value="UniProtKB-EC"/>
</dbReference>
<feature type="chain" id="PRO_5028933736" evidence="3">
    <location>
        <begin position="18"/>
        <end position="291"/>
    </location>
</feature>
<evidence type="ECO:0000256" key="1">
    <source>
        <dbReference type="ARBA" id="ARBA00022729"/>
    </source>
</evidence>